<dbReference type="GO" id="GO:0050661">
    <property type="term" value="F:NADP binding"/>
    <property type="evidence" value="ECO:0007669"/>
    <property type="project" value="InterPro"/>
</dbReference>
<dbReference type="EMBL" id="JQJD01000033">
    <property type="protein sequence ID" value="KGN80974.1"/>
    <property type="molecule type" value="Genomic_DNA"/>
</dbReference>
<dbReference type="InterPro" id="IPR011147">
    <property type="entry name" value="Bifunc_Aspkin/hSer_DH"/>
</dbReference>
<dbReference type="UniPathway" id="UPA00050">
    <property type="reaction ID" value="UER00063"/>
</dbReference>
<comment type="similarity">
    <text evidence="7">In the C-terminal section; belongs to the homoserine dehydrogenase family.</text>
</comment>
<dbReference type="Gene3D" id="3.30.360.10">
    <property type="entry name" value="Dihydrodipicolinate Reductase, domain 2"/>
    <property type="match status" value="1"/>
</dbReference>
<dbReference type="Pfam" id="PF03447">
    <property type="entry name" value="NAD_binding_3"/>
    <property type="match status" value="1"/>
</dbReference>
<dbReference type="Pfam" id="PF00696">
    <property type="entry name" value="AA_kinase"/>
    <property type="match status" value="1"/>
</dbReference>
<dbReference type="Pfam" id="PF00742">
    <property type="entry name" value="Homoserine_dh"/>
    <property type="match status" value="1"/>
</dbReference>
<keyword evidence="13" id="KW-0479">Metal-binding</keyword>
<evidence type="ECO:0000259" key="26">
    <source>
        <dbReference type="PROSITE" id="PS51671"/>
    </source>
</evidence>
<dbReference type="OrthoDB" id="9799110at2"/>
<dbReference type="SUPFAM" id="SSF51735">
    <property type="entry name" value="NAD(P)-binding Rossmann-fold domains"/>
    <property type="match status" value="1"/>
</dbReference>
<dbReference type="SUPFAM" id="SSF55021">
    <property type="entry name" value="ACT-like"/>
    <property type="match status" value="1"/>
</dbReference>
<evidence type="ECO:0000313" key="28">
    <source>
        <dbReference type="Proteomes" id="UP000030125"/>
    </source>
</evidence>
<evidence type="ECO:0000256" key="13">
    <source>
        <dbReference type="ARBA" id="ARBA00022723"/>
    </source>
</evidence>
<dbReference type="Gene3D" id="3.40.50.720">
    <property type="entry name" value="NAD(P)-binding Rossmann-like Domain"/>
    <property type="match status" value="1"/>
</dbReference>
<comment type="pathway">
    <text evidence="2">Amino-acid biosynthesis; L-lysine biosynthesis via DAP pathway; (S)-tetrahydrodipicolinate from L-aspartate: step 1/4.</text>
</comment>
<dbReference type="SUPFAM" id="SSF55347">
    <property type="entry name" value="Glyceraldehyde-3-phosphate dehydrogenase-like, C-terminal domain"/>
    <property type="match status" value="1"/>
</dbReference>
<dbReference type="UniPathway" id="UPA00051">
    <property type="reaction ID" value="UER00465"/>
</dbReference>
<evidence type="ECO:0000256" key="11">
    <source>
        <dbReference type="ARBA" id="ARBA00022679"/>
    </source>
</evidence>
<evidence type="ECO:0000256" key="2">
    <source>
        <dbReference type="ARBA" id="ARBA00004766"/>
    </source>
</evidence>
<dbReference type="GO" id="GO:0005524">
    <property type="term" value="F:ATP binding"/>
    <property type="evidence" value="ECO:0007669"/>
    <property type="project" value="UniProtKB-KW"/>
</dbReference>
<comment type="subunit">
    <text evidence="9">Homotetramer.</text>
</comment>
<evidence type="ECO:0000256" key="17">
    <source>
        <dbReference type="ARBA" id="ARBA00022857"/>
    </source>
</evidence>
<keyword evidence="18" id="KW-0560">Oxidoreductase</keyword>
<evidence type="ECO:0000256" key="1">
    <source>
        <dbReference type="ARBA" id="ARBA00001920"/>
    </source>
</evidence>
<dbReference type="InterPro" id="IPR001341">
    <property type="entry name" value="Asp_kinase"/>
</dbReference>
<evidence type="ECO:0000256" key="18">
    <source>
        <dbReference type="ARBA" id="ARBA00023002"/>
    </source>
</evidence>
<comment type="pathway">
    <text evidence="5">Amino-acid biosynthesis; L-methionine biosynthesis via de novo pathway; L-homoserine from L-aspartate: step 3/3.</text>
</comment>
<evidence type="ECO:0000256" key="19">
    <source>
        <dbReference type="ARBA" id="ARBA00023027"/>
    </source>
</evidence>
<evidence type="ECO:0000256" key="24">
    <source>
        <dbReference type="ARBA" id="ARBA00048561"/>
    </source>
</evidence>
<dbReference type="GO" id="GO:0009086">
    <property type="term" value="P:methionine biosynthetic process"/>
    <property type="evidence" value="ECO:0007669"/>
    <property type="project" value="UniProtKB-KW"/>
</dbReference>
<keyword evidence="15" id="KW-0418">Kinase</keyword>
<dbReference type="GO" id="GO:0009088">
    <property type="term" value="P:threonine biosynthetic process"/>
    <property type="evidence" value="ECO:0007669"/>
    <property type="project" value="UniProtKB-UniPathway"/>
</dbReference>
<evidence type="ECO:0000256" key="21">
    <source>
        <dbReference type="ARBA" id="ARBA00023167"/>
    </source>
</evidence>
<protein>
    <submittedName>
        <fullName evidence="27">Homoserine dehydrogenase</fullName>
    </submittedName>
</protein>
<comment type="function">
    <text evidence="23">Bifunctional aspartate kinase and homoserine dehydrogenase that catalyzes the first and the third steps toward the synthesis of lysine, methionine and threonine from aspartate.</text>
</comment>
<name>A0A0A2EXG3_PORCN</name>
<evidence type="ECO:0000256" key="23">
    <source>
        <dbReference type="ARBA" id="ARBA00044938"/>
    </source>
</evidence>
<feature type="domain" description="ACT" evidence="26">
    <location>
        <begin position="308"/>
        <end position="380"/>
    </location>
</feature>
<comment type="cofactor">
    <cofactor evidence="1">
        <name>a metal cation</name>
        <dbReference type="ChEBI" id="CHEBI:25213"/>
    </cofactor>
</comment>
<dbReference type="GO" id="GO:0009090">
    <property type="term" value="P:homoserine biosynthetic process"/>
    <property type="evidence" value="ECO:0007669"/>
    <property type="project" value="TreeGrafter"/>
</dbReference>
<dbReference type="InterPro" id="IPR045865">
    <property type="entry name" value="ACT-like_dom_sf"/>
</dbReference>
<keyword evidence="20" id="KW-0915">Sodium</keyword>
<evidence type="ECO:0000256" key="7">
    <source>
        <dbReference type="ARBA" id="ARBA00007952"/>
    </source>
</evidence>
<evidence type="ECO:0000256" key="6">
    <source>
        <dbReference type="ARBA" id="ARBA00005139"/>
    </source>
</evidence>
<dbReference type="InterPro" id="IPR036393">
    <property type="entry name" value="AceGlu_kinase-like_sf"/>
</dbReference>
<comment type="catalytic activity">
    <reaction evidence="24">
        <text>L-aspartate + ATP = 4-phospho-L-aspartate + ADP</text>
        <dbReference type="Rhea" id="RHEA:23776"/>
        <dbReference type="ChEBI" id="CHEBI:29991"/>
        <dbReference type="ChEBI" id="CHEBI:30616"/>
        <dbReference type="ChEBI" id="CHEBI:57535"/>
        <dbReference type="ChEBI" id="CHEBI:456216"/>
        <dbReference type="EC" id="2.7.2.4"/>
    </reaction>
    <physiologicalReaction direction="left-to-right" evidence="24">
        <dbReference type="Rhea" id="RHEA:23777"/>
    </physiologicalReaction>
</comment>
<comment type="similarity">
    <text evidence="8">In the N-terminal section; belongs to the aspartokinase family.</text>
</comment>
<keyword evidence="19" id="KW-0520">NAD</keyword>
<dbReference type="GO" id="GO:0009089">
    <property type="term" value="P:lysine biosynthetic process via diaminopimelate"/>
    <property type="evidence" value="ECO:0007669"/>
    <property type="project" value="UniProtKB-UniPathway"/>
</dbReference>
<dbReference type="PANTHER" id="PTHR43070">
    <property type="match status" value="1"/>
</dbReference>
<keyword evidence="17" id="KW-0521">NADP</keyword>
<dbReference type="GO" id="GO:0004072">
    <property type="term" value="F:aspartate kinase activity"/>
    <property type="evidence" value="ECO:0007669"/>
    <property type="project" value="UniProtKB-EC"/>
</dbReference>
<evidence type="ECO:0000256" key="5">
    <source>
        <dbReference type="ARBA" id="ARBA00005062"/>
    </source>
</evidence>
<dbReference type="Gene3D" id="3.40.1160.10">
    <property type="entry name" value="Acetylglutamate kinase-like"/>
    <property type="match status" value="1"/>
</dbReference>
<comment type="pathway">
    <text evidence="6">Amino-acid biosynthesis; L-threonine biosynthesis; L-threonine from L-aspartate: step 1/5.</text>
</comment>
<dbReference type="GO" id="GO:0046872">
    <property type="term" value="F:metal ion binding"/>
    <property type="evidence" value="ECO:0007669"/>
    <property type="project" value="UniProtKB-KW"/>
</dbReference>
<dbReference type="InterPro" id="IPR001048">
    <property type="entry name" value="Asp/Glu/Uridylate_kinase"/>
</dbReference>
<dbReference type="GO" id="GO:0004412">
    <property type="term" value="F:homoserine dehydrogenase activity"/>
    <property type="evidence" value="ECO:0007669"/>
    <property type="project" value="UniProtKB-EC"/>
</dbReference>
<evidence type="ECO:0000256" key="8">
    <source>
        <dbReference type="ARBA" id="ARBA00010046"/>
    </source>
</evidence>
<proteinExistence type="inferred from homology"/>
<dbReference type="AlphaFoldDB" id="A0A0A2EXG3"/>
<evidence type="ECO:0000256" key="25">
    <source>
        <dbReference type="ARBA" id="ARBA00048841"/>
    </source>
</evidence>
<comment type="pathway">
    <text evidence="4">Amino-acid biosynthesis; L-threonine biosynthesis; L-threonine from L-aspartate: step 3/5.</text>
</comment>
<dbReference type="InterPro" id="IPR036291">
    <property type="entry name" value="NAD(P)-bd_dom_sf"/>
</dbReference>
<keyword evidence="10" id="KW-0028">Amino-acid biosynthesis</keyword>
<dbReference type="eggNOG" id="COG0460">
    <property type="taxonomic scope" value="Bacteria"/>
</dbReference>
<dbReference type="SUPFAM" id="SSF53633">
    <property type="entry name" value="Carbamate kinase-like"/>
    <property type="match status" value="1"/>
</dbReference>
<dbReference type="eggNOG" id="COG0527">
    <property type="taxonomic scope" value="Bacteria"/>
</dbReference>
<gene>
    <name evidence="27" type="ORF">HQ35_04925</name>
</gene>
<dbReference type="InterPro" id="IPR005106">
    <property type="entry name" value="Asp/hSer_DH_NAD-bd"/>
</dbReference>
<dbReference type="Proteomes" id="UP000030125">
    <property type="component" value="Unassembled WGS sequence"/>
</dbReference>
<evidence type="ECO:0000256" key="12">
    <source>
        <dbReference type="ARBA" id="ARBA00022697"/>
    </source>
</evidence>
<dbReference type="UniPathway" id="UPA00034">
    <property type="reaction ID" value="UER00015"/>
</dbReference>
<dbReference type="InterPro" id="IPR002912">
    <property type="entry name" value="ACT_dom"/>
</dbReference>
<keyword evidence="21" id="KW-0486">Methionine biosynthesis</keyword>
<evidence type="ECO:0000313" key="27">
    <source>
        <dbReference type="EMBL" id="KGN80974.1"/>
    </source>
</evidence>
<evidence type="ECO:0000256" key="16">
    <source>
        <dbReference type="ARBA" id="ARBA00022840"/>
    </source>
</evidence>
<dbReference type="PANTHER" id="PTHR43070:SF5">
    <property type="entry name" value="HOMOSERINE DEHYDROGENASE"/>
    <property type="match status" value="1"/>
</dbReference>
<evidence type="ECO:0000256" key="10">
    <source>
        <dbReference type="ARBA" id="ARBA00022605"/>
    </source>
</evidence>
<evidence type="ECO:0000256" key="3">
    <source>
        <dbReference type="ARBA" id="ARBA00004986"/>
    </source>
</evidence>
<dbReference type="Gene3D" id="3.30.2130.10">
    <property type="entry name" value="VC0802-like"/>
    <property type="match status" value="1"/>
</dbReference>
<dbReference type="STRING" id="36874.HQ34_03800"/>
<evidence type="ECO:0000256" key="4">
    <source>
        <dbReference type="ARBA" id="ARBA00005056"/>
    </source>
</evidence>
<dbReference type="InterPro" id="IPR001342">
    <property type="entry name" value="HDH_cat"/>
</dbReference>
<keyword evidence="22" id="KW-0511">Multifunctional enzyme</keyword>
<evidence type="ECO:0000256" key="14">
    <source>
        <dbReference type="ARBA" id="ARBA00022741"/>
    </source>
</evidence>
<dbReference type="PROSITE" id="PS51671">
    <property type="entry name" value="ACT"/>
    <property type="match status" value="1"/>
</dbReference>
<sequence>MKILKFGGKSLDNGLGIAKVVEIITDNHKKGPSPIVVVSARGNSTDTLIALIEKARRGEEFKEDLSLFWQHQTESSDIKFENEQTQLLNLLTGISLVGECSPKLKDEIISYGEILSARFVAHRLEQQGYNAIAIDSGDFFLTDAQFGSASVHIEASRAKCREVFDRLSRSCIPIVTGFIARSKDGHRTTLGRNGSNYSAALLANFLDADMMENYTHIDGIYTANPTVVPEARKMDELSYSDASELSQFGAEILHIKTIEPLQEKNIPLWILNTFGYGSKQNGTLVTTSPKAKSVRALASLTQKALIHFEGRNMLGRSGIDARIFATFKSVDVSVSLVSQGSTERGIAIVVDESDADKAVEALHQEFRQDISEGKTTKIYAEKGLAIVAIIGLNLSEFDRPYRALVRNRIVPLLLNNSVPDNTLCLLVRGEEERVKALNVIHGEMFERPKRVHLAVIGHGTVGGALIDQIIHQHAQLKEQKNIDLRIFAIANSRQLLLSRKGIGEGWQEQLQQSTHEGNMAEAIVEYGRKFALENMILVDNTSSESIAAEYSYFASNGFDIVSSNKKSNVAPYSEYTHLRETLKKHRRSYRYETNVGAGLPLIDNLKLLHLAGERITRIHGLFSGSLSYIFNTLSEDPSRSFRDIVEESARRGLTEPDPREDLSGEDVARKVLILVRELDVPADLSDVSWENPVPEELRTLSREEFEARFGELENKIEEYRASCSPDEVLRYVGDIVWDETNQKATLTAALRRVSKNSPLGRVSGADSCFEIYTESYGSHPIVIQGAGAGAVVTARGVFGDLLRLAEGYEN</sequence>
<dbReference type="Pfam" id="PF22468">
    <property type="entry name" value="ACT_9"/>
    <property type="match status" value="1"/>
</dbReference>
<keyword evidence="28" id="KW-1185">Reference proteome</keyword>
<reference evidence="27 28" key="1">
    <citation type="submission" date="2014-08" db="EMBL/GenBank/DDBJ databases">
        <title>Porphyromonas cangingivalis strain:COT-109_OH1386 Genome sequencing.</title>
        <authorList>
            <person name="Wallis C."/>
            <person name="Deusch O."/>
            <person name="O'Flynn C."/>
            <person name="Davis I."/>
            <person name="Jospin G."/>
            <person name="Darling A.E."/>
            <person name="Coil D.A."/>
            <person name="Alexiev A."/>
            <person name="Horsfall A."/>
            <person name="Kirkwood N."/>
            <person name="Harris S."/>
            <person name="Eisen J.A."/>
        </authorList>
    </citation>
    <scope>NUCLEOTIDE SEQUENCE [LARGE SCALE GENOMIC DNA]</scope>
    <source>
        <strain evidence="28">COT-109 OH1386</strain>
    </source>
</reference>
<dbReference type="NCBIfam" id="TIGR00657">
    <property type="entry name" value="asp_kinases"/>
    <property type="match status" value="1"/>
</dbReference>
<keyword evidence="14" id="KW-0547">Nucleotide-binding</keyword>
<accession>A0A0A2EXG3</accession>
<dbReference type="RefSeq" id="WP_036851501.1">
    <property type="nucleotide sequence ID" value="NZ_JQJD01000033.1"/>
</dbReference>
<evidence type="ECO:0000256" key="15">
    <source>
        <dbReference type="ARBA" id="ARBA00022777"/>
    </source>
</evidence>
<evidence type="ECO:0000256" key="9">
    <source>
        <dbReference type="ARBA" id="ARBA00011881"/>
    </source>
</evidence>
<organism evidence="27 28">
    <name type="scientific">Porphyromonas cangingivalis</name>
    <dbReference type="NCBI Taxonomy" id="36874"/>
    <lineage>
        <taxon>Bacteria</taxon>
        <taxon>Pseudomonadati</taxon>
        <taxon>Bacteroidota</taxon>
        <taxon>Bacteroidia</taxon>
        <taxon>Bacteroidales</taxon>
        <taxon>Porphyromonadaceae</taxon>
        <taxon>Porphyromonas</taxon>
    </lineage>
</organism>
<keyword evidence="16" id="KW-0067">ATP-binding</keyword>
<comment type="catalytic activity">
    <reaction evidence="25">
        <text>L-homoserine + NADP(+) = L-aspartate 4-semialdehyde + NADPH + H(+)</text>
        <dbReference type="Rhea" id="RHEA:15761"/>
        <dbReference type="ChEBI" id="CHEBI:15378"/>
        <dbReference type="ChEBI" id="CHEBI:57476"/>
        <dbReference type="ChEBI" id="CHEBI:57783"/>
        <dbReference type="ChEBI" id="CHEBI:58349"/>
        <dbReference type="ChEBI" id="CHEBI:537519"/>
        <dbReference type="EC" id="1.1.1.3"/>
    </reaction>
    <physiologicalReaction direction="right-to-left" evidence="25">
        <dbReference type="Rhea" id="RHEA:15763"/>
    </physiologicalReaction>
</comment>
<comment type="pathway">
    <text evidence="3">Amino-acid biosynthesis; L-methionine biosynthesis via de novo pathway; L-homoserine from L-aspartate: step 1/3.</text>
</comment>
<evidence type="ECO:0000256" key="22">
    <source>
        <dbReference type="ARBA" id="ARBA00023268"/>
    </source>
</evidence>
<keyword evidence="11" id="KW-0808">Transferase</keyword>
<dbReference type="InterPro" id="IPR054352">
    <property type="entry name" value="ACT_Aspartokinase"/>
</dbReference>
<comment type="caution">
    <text evidence="27">The sequence shown here is derived from an EMBL/GenBank/DDBJ whole genome shotgun (WGS) entry which is preliminary data.</text>
</comment>
<keyword evidence="12" id="KW-0791">Threonine biosynthesis</keyword>
<evidence type="ECO:0000256" key="20">
    <source>
        <dbReference type="ARBA" id="ARBA00023053"/>
    </source>
</evidence>
<dbReference type="PIRSF" id="PIRSF000727">
    <property type="entry name" value="ThrA"/>
    <property type="match status" value="1"/>
</dbReference>
<dbReference type="InterPro" id="IPR049638">
    <property type="entry name" value="AK-HD"/>
</dbReference>